<feature type="non-terminal residue" evidence="1">
    <location>
        <position position="1"/>
    </location>
</feature>
<name>A0ACB6QA49_9PLEO</name>
<comment type="caution">
    <text evidence="1">The sequence shown here is derived from an EMBL/GenBank/DDBJ whole genome shotgun (WGS) entry which is preliminary data.</text>
</comment>
<organism evidence="1 2">
    <name type="scientific">Lindgomyces ingoldianus</name>
    <dbReference type="NCBI Taxonomy" id="673940"/>
    <lineage>
        <taxon>Eukaryota</taxon>
        <taxon>Fungi</taxon>
        <taxon>Dikarya</taxon>
        <taxon>Ascomycota</taxon>
        <taxon>Pezizomycotina</taxon>
        <taxon>Dothideomycetes</taxon>
        <taxon>Pleosporomycetidae</taxon>
        <taxon>Pleosporales</taxon>
        <taxon>Lindgomycetaceae</taxon>
        <taxon>Lindgomyces</taxon>
    </lineage>
</organism>
<evidence type="ECO:0000313" key="1">
    <source>
        <dbReference type="EMBL" id="KAF2463770.1"/>
    </source>
</evidence>
<dbReference type="Proteomes" id="UP000799755">
    <property type="component" value="Unassembled WGS sequence"/>
</dbReference>
<gene>
    <name evidence="1" type="ORF">BDR25DRAFT_244686</name>
</gene>
<dbReference type="EMBL" id="MU003546">
    <property type="protein sequence ID" value="KAF2463770.1"/>
    <property type="molecule type" value="Genomic_DNA"/>
</dbReference>
<sequence length="58" mass="6524">FYLSRNALAYLKIIKKICTTFASLAEIVNSLKLALCLYLHACINKSLRLTPPRPSKLS</sequence>
<proteinExistence type="predicted"/>
<keyword evidence="2" id="KW-1185">Reference proteome</keyword>
<evidence type="ECO:0000313" key="2">
    <source>
        <dbReference type="Proteomes" id="UP000799755"/>
    </source>
</evidence>
<accession>A0ACB6QA49</accession>
<reference evidence="1" key="1">
    <citation type="journal article" date="2020" name="Stud. Mycol.">
        <title>101 Dothideomycetes genomes: a test case for predicting lifestyles and emergence of pathogens.</title>
        <authorList>
            <person name="Haridas S."/>
            <person name="Albert R."/>
            <person name="Binder M."/>
            <person name="Bloem J."/>
            <person name="Labutti K."/>
            <person name="Salamov A."/>
            <person name="Andreopoulos B."/>
            <person name="Baker S."/>
            <person name="Barry K."/>
            <person name="Bills G."/>
            <person name="Bluhm B."/>
            <person name="Cannon C."/>
            <person name="Castanera R."/>
            <person name="Culley D."/>
            <person name="Daum C."/>
            <person name="Ezra D."/>
            <person name="Gonzalez J."/>
            <person name="Henrissat B."/>
            <person name="Kuo A."/>
            <person name="Liang C."/>
            <person name="Lipzen A."/>
            <person name="Lutzoni F."/>
            <person name="Magnuson J."/>
            <person name="Mondo S."/>
            <person name="Nolan M."/>
            <person name="Ohm R."/>
            <person name="Pangilinan J."/>
            <person name="Park H.-J."/>
            <person name="Ramirez L."/>
            <person name="Alfaro M."/>
            <person name="Sun H."/>
            <person name="Tritt A."/>
            <person name="Yoshinaga Y."/>
            <person name="Zwiers L.-H."/>
            <person name="Turgeon B."/>
            <person name="Goodwin S."/>
            <person name="Spatafora J."/>
            <person name="Crous P."/>
            <person name="Grigoriev I."/>
        </authorList>
    </citation>
    <scope>NUCLEOTIDE SEQUENCE</scope>
    <source>
        <strain evidence="1">ATCC 200398</strain>
    </source>
</reference>
<protein>
    <submittedName>
        <fullName evidence="1">Uncharacterized protein</fullName>
    </submittedName>
</protein>